<feature type="chain" id="PRO_5038420513" description="Streptokinase" evidence="1">
    <location>
        <begin position="26"/>
        <end position="416"/>
    </location>
</feature>
<evidence type="ECO:0008006" key="6">
    <source>
        <dbReference type="Google" id="ProtNLM"/>
    </source>
</evidence>
<gene>
    <name evidence="3" type="ORF">DIY07_09200</name>
    <name evidence="2" type="ORF">DQ08_09125</name>
</gene>
<dbReference type="GO" id="GO:0005576">
    <property type="term" value="C:extracellular region"/>
    <property type="evidence" value="ECO:0007669"/>
    <property type="project" value="InterPro"/>
</dbReference>
<keyword evidence="1" id="KW-0732">Signal</keyword>
<protein>
    <recommendedName>
        <fullName evidence="6">Streptokinase</fullName>
    </recommendedName>
</protein>
<sequence length="416" mass="48675">MKIFRITLTSFIVFLSLLMSFQAVSAHSYNNRANNRDFRRYKIAGNVDGSESSRDEESPGRFVSINVQAEVIHSNGHRESFNLETTDVDLPHRYVSKEELLERIMIKVNIARPKQRYEVYDTGHLHFLDRYGYQLQANSNGQLDLLIDDPFSKVGNNEDYNYPNHTRKFRLEGKIILKEKDFTITDPATTVDFRHTITVTSEDMYGNRQTLGNPLNIEDVTHYKVGDNISSQTLSAHAQKILDETINRDESDPYKIVRRDQAYLIMDGESDDRRQDFHVYDGQEGFFNHVIRPRQKQDVYDYSRKDYVSKNSDSLSENYTVVRESQLPYWGYKAQKARQDFNVYYYNKSTLLYSETISDSNILAQLQAKDGQNYRVEKTTFDDQNNLIVIMQESAVEKAALDQERVDYFYFIQQLN</sequence>
<dbReference type="GeneID" id="35765901"/>
<dbReference type="InterPro" id="IPR036120">
    <property type="entry name" value="SAK/SK_sf"/>
</dbReference>
<evidence type="ECO:0000313" key="4">
    <source>
        <dbReference type="Proteomes" id="UP000025245"/>
    </source>
</evidence>
<evidence type="ECO:0000313" key="3">
    <source>
        <dbReference type="EMBL" id="RLU55039.1"/>
    </source>
</evidence>
<name>A0A3L8GDC8_STRIN</name>
<accession>A0A3L8GDC8</accession>
<dbReference type="EMBL" id="CP007586">
    <property type="protein sequence ID" value="AHY16592.1"/>
    <property type="molecule type" value="Genomic_DNA"/>
</dbReference>
<dbReference type="KEGG" id="siz:SI82_09095"/>
<feature type="signal peptide" evidence="1">
    <location>
        <begin position="1"/>
        <end position="25"/>
    </location>
</feature>
<evidence type="ECO:0000313" key="2">
    <source>
        <dbReference type="EMBL" id="AHY16592.1"/>
    </source>
</evidence>
<dbReference type="Proteomes" id="UP000025245">
    <property type="component" value="Chromosome"/>
</dbReference>
<proteinExistence type="predicted"/>
<dbReference type="EMBL" id="QLQD01000079">
    <property type="protein sequence ID" value="RLU55039.1"/>
    <property type="molecule type" value="Genomic_DNA"/>
</dbReference>
<evidence type="ECO:0000256" key="1">
    <source>
        <dbReference type="SAM" id="SignalP"/>
    </source>
</evidence>
<evidence type="ECO:0000313" key="5">
    <source>
        <dbReference type="Proteomes" id="UP000269148"/>
    </source>
</evidence>
<dbReference type="RefSeq" id="WP_003102254.1">
    <property type="nucleotide sequence ID" value="NZ_CP010783.1"/>
</dbReference>
<dbReference type="Proteomes" id="UP000269148">
    <property type="component" value="Unassembled WGS sequence"/>
</dbReference>
<dbReference type="AlphaFoldDB" id="A0A3L8GDC8"/>
<dbReference type="Gene3D" id="3.10.20.180">
    <property type="match status" value="1"/>
</dbReference>
<dbReference type="SUPFAM" id="SSF54328">
    <property type="entry name" value="Staphylokinase/streptokinase"/>
    <property type="match status" value="1"/>
</dbReference>
<reference evidence="2 4" key="1">
    <citation type="journal article" date="2014" name="Genome Announc.">
        <title>Complete Genome Sequence of a Virulent Strain, Streptococcus iniae ISET0901, Isolated from Diseased Tilapia.</title>
        <authorList>
            <person name="Pridgeon J.W."/>
            <person name="Zhang D."/>
            <person name="Zhang L."/>
        </authorList>
    </citation>
    <scope>NUCLEOTIDE SEQUENCE [LARGE SCALE GENOMIC DNA]</scope>
    <source>
        <strain evidence="2 4">ISET0901</strain>
    </source>
</reference>
<dbReference type="KEGG" id="sio:DW64_09105"/>
<keyword evidence="4" id="KW-1185">Reference proteome</keyword>
<reference evidence="3 5" key="2">
    <citation type="submission" date="2018-06" db="EMBL/GenBank/DDBJ databases">
        <title>Mutators as drivers of adaptation in pathogenic bacteria and a risk factor for host jumps and vaccine escape.</title>
        <authorList>
            <person name="Barnes A.C."/>
            <person name="Silayeva O."/>
        </authorList>
    </citation>
    <scope>NUCLEOTIDE SEQUENCE [LARGE SCALE GENOMIC DNA]</scope>
    <source>
        <strain evidence="3 5">QMA0445</strain>
    </source>
</reference>
<dbReference type="KEGG" id="siq:DQ08_09125"/>
<organism evidence="3 5">
    <name type="scientific">Streptococcus iniae</name>
    <name type="common">Streptococcus shiloi</name>
    <dbReference type="NCBI Taxonomy" id="1346"/>
    <lineage>
        <taxon>Bacteria</taxon>
        <taxon>Bacillati</taxon>
        <taxon>Bacillota</taxon>
        <taxon>Bacilli</taxon>
        <taxon>Lactobacillales</taxon>
        <taxon>Streptococcaceae</taxon>
        <taxon>Streptococcus</taxon>
    </lineage>
</organism>